<reference evidence="1" key="1">
    <citation type="journal article" date="2022" name="Int. J. Mol. Sci.">
        <title>Draft Genome of Tanacetum Coccineum: Genomic Comparison of Closely Related Tanacetum-Family Plants.</title>
        <authorList>
            <person name="Yamashiro T."/>
            <person name="Shiraishi A."/>
            <person name="Nakayama K."/>
            <person name="Satake H."/>
        </authorList>
    </citation>
    <scope>NUCLEOTIDE SEQUENCE</scope>
</reference>
<reference evidence="1" key="2">
    <citation type="submission" date="2022-01" db="EMBL/GenBank/DDBJ databases">
        <authorList>
            <person name="Yamashiro T."/>
            <person name="Shiraishi A."/>
            <person name="Satake H."/>
            <person name="Nakayama K."/>
        </authorList>
    </citation>
    <scope>NUCLEOTIDE SEQUENCE</scope>
</reference>
<comment type="caution">
    <text evidence="1">The sequence shown here is derived from an EMBL/GenBank/DDBJ whole genome shotgun (WGS) entry which is preliminary data.</text>
</comment>
<evidence type="ECO:0000313" key="2">
    <source>
        <dbReference type="Proteomes" id="UP001151760"/>
    </source>
</evidence>
<sequence>MDVVLACGRGDAAFAVGDGWRMCGGGVGEGAGGIWWWLWQQDGMVTKGVWHGRTRGGGKYGGRGIWERRG</sequence>
<proteinExistence type="predicted"/>
<keyword evidence="2" id="KW-1185">Reference proteome</keyword>
<dbReference type="Proteomes" id="UP001151760">
    <property type="component" value="Unassembled WGS sequence"/>
</dbReference>
<evidence type="ECO:0000313" key="1">
    <source>
        <dbReference type="EMBL" id="GJT44804.1"/>
    </source>
</evidence>
<organism evidence="1 2">
    <name type="scientific">Tanacetum coccineum</name>
    <dbReference type="NCBI Taxonomy" id="301880"/>
    <lineage>
        <taxon>Eukaryota</taxon>
        <taxon>Viridiplantae</taxon>
        <taxon>Streptophyta</taxon>
        <taxon>Embryophyta</taxon>
        <taxon>Tracheophyta</taxon>
        <taxon>Spermatophyta</taxon>
        <taxon>Magnoliopsida</taxon>
        <taxon>eudicotyledons</taxon>
        <taxon>Gunneridae</taxon>
        <taxon>Pentapetalae</taxon>
        <taxon>asterids</taxon>
        <taxon>campanulids</taxon>
        <taxon>Asterales</taxon>
        <taxon>Asteraceae</taxon>
        <taxon>Asteroideae</taxon>
        <taxon>Anthemideae</taxon>
        <taxon>Anthemidinae</taxon>
        <taxon>Tanacetum</taxon>
    </lineage>
</organism>
<gene>
    <name evidence="1" type="ORF">Tco_0953519</name>
</gene>
<dbReference type="EMBL" id="BQNB010015845">
    <property type="protein sequence ID" value="GJT44804.1"/>
    <property type="molecule type" value="Genomic_DNA"/>
</dbReference>
<name>A0ABQ5E427_9ASTR</name>
<protein>
    <submittedName>
        <fullName evidence="1">Uncharacterized protein</fullName>
    </submittedName>
</protein>
<accession>A0ABQ5E427</accession>